<keyword evidence="4 6" id="KW-1133">Transmembrane helix</keyword>
<evidence type="ECO:0000313" key="7">
    <source>
        <dbReference type="EMBL" id="CAG9562278.1"/>
    </source>
</evidence>
<dbReference type="PIRSF" id="PIRSF002419">
    <property type="entry name" value="Tetraspanin"/>
    <property type="match status" value="1"/>
</dbReference>
<evidence type="ECO:0000256" key="4">
    <source>
        <dbReference type="ARBA" id="ARBA00022989"/>
    </source>
</evidence>
<comment type="subcellular location">
    <subcellularLocation>
        <location evidence="1 6">Membrane</location>
        <topology evidence="1 6">Multi-pass membrane protein</topology>
    </subcellularLocation>
</comment>
<evidence type="ECO:0000256" key="3">
    <source>
        <dbReference type="ARBA" id="ARBA00022692"/>
    </source>
</evidence>
<proteinExistence type="inferred from homology"/>
<dbReference type="InterPro" id="IPR018499">
    <property type="entry name" value="Tetraspanin/Peripherin"/>
</dbReference>
<dbReference type="Pfam" id="PF00335">
    <property type="entry name" value="Tetraspanin"/>
    <property type="match status" value="1"/>
</dbReference>
<dbReference type="InterPro" id="IPR008952">
    <property type="entry name" value="Tetraspanin_EC2_sf"/>
</dbReference>
<dbReference type="Gene3D" id="1.10.1450.10">
    <property type="entry name" value="Tetraspanin"/>
    <property type="match status" value="1"/>
</dbReference>
<keyword evidence="3 6" id="KW-0812">Transmembrane</keyword>
<evidence type="ECO:0000313" key="8">
    <source>
        <dbReference type="Proteomes" id="UP000789524"/>
    </source>
</evidence>
<sequence length="247" mass="25195">MLQLVGVGACVFSGWALWDGRGSETSAGRAGLCALVAWAAVLTLGALAALAGAIRGSASLLAGAFALLALSALAEGGAAWWGAAHSAHLTQMLRDRLRHTLTHDYGVLPARTHMLDAIQHGLQCCGAESTRDWQHAAWGGGLERDRSGETIDLSVRAPAAYYWVPRSCCSTADPEECEAARRVAAASGGGAGLHGAPCGARVLDALSAAARAPLAAAGALLAAHAAALLLALALCLRAHPDTRYGTF</sequence>
<comment type="caution">
    <text evidence="6">Lacks conserved residue(s) required for the propagation of feature annotation.</text>
</comment>
<accession>A0A8J2QIA7</accession>
<organism evidence="7 8">
    <name type="scientific">Danaus chrysippus</name>
    <name type="common">African queen</name>
    <dbReference type="NCBI Taxonomy" id="151541"/>
    <lineage>
        <taxon>Eukaryota</taxon>
        <taxon>Metazoa</taxon>
        <taxon>Ecdysozoa</taxon>
        <taxon>Arthropoda</taxon>
        <taxon>Hexapoda</taxon>
        <taxon>Insecta</taxon>
        <taxon>Pterygota</taxon>
        <taxon>Neoptera</taxon>
        <taxon>Endopterygota</taxon>
        <taxon>Lepidoptera</taxon>
        <taxon>Glossata</taxon>
        <taxon>Ditrysia</taxon>
        <taxon>Papilionoidea</taxon>
        <taxon>Nymphalidae</taxon>
        <taxon>Danainae</taxon>
        <taxon>Danaini</taxon>
        <taxon>Danaina</taxon>
        <taxon>Danaus</taxon>
        <taxon>Anosia</taxon>
    </lineage>
</organism>
<dbReference type="PANTHER" id="PTHR19282:SF551">
    <property type="entry name" value="RE08073P-RELATED"/>
    <property type="match status" value="1"/>
</dbReference>
<dbReference type="PANTHER" id="PTHR19282">
    <property type="entry name" value="TETRASPANIN"/>
    <property type="match status" value="1"/>
</dbReference>
<keyword evidence="5 6" id="KW-0472">Membrane</keyword>
<dbReference type="EMBL" id="CAKASE010000048">
    <property type="protein sequence ID" value="CAG9562278.1"/>
    <property type="molecule type" value="Genomic_DNA"/>
</dbReference>
<feature type="transmembrane region" description="Helical" evidence="6">
    <location>
        <begin position="60"/>
        <end position="83"/>
    </location>
</feature>
<dbReference type="OrthoDB" id="10016273at2759"/>
<comment type="similarity">
    <text evidence="2 6">Belongs to the tetraspanin (TM4SF) family.</text>
</comment>
<comment type="caution">
    <text evidence="7">The sequence shown here is derived from an EMBL/GenBank/DDBJ whole genome shotgun (WGS) entry which is preliminary data.</text>
</comment>
<evidence type="ECO:0000256" key="1">
    <source>
        <dbReference type="ARBA" id="ARBA00004141"/>
    </source>
</evidence>
<feature type="transmembrane region" description="Helical" evidence="6">
    <location>
        <begin position="214"/>
        <end position="236"/>
    </location>
</feature>
<dbReference type="GO" id="GO:0005886">
    <property type="term" value="C:plasma membrane"/>
    <property type="evidence" value="ECO:0007669"/>
    <property type="project" value="TreeGrafter"/>
</dbReference>
<dbReference type="Proteomes" id="UP000789524">
    <property type="component" value="Unassembled WGS sequence"/>
</dbReference>
<dbReference type="AlphaFoldDB" id="A0A8J2QIA7"/>
<evidence type="ECO:0000256" key="6">
    <source>
        <dbReference type="RuleBase" id="RU361218"/>
    </source>
</evidence>
<dbReference type="SUPFAM" id="SSF48652">
    <property type="entry name" value="Tetraspanin"/>
    <property type="match status" value="1"/>
</dbReference>
<name>A0A8J2QIA7_9NEOP</name>
<dbReference type="InterPro" id="IPR000301">
    <property type="entry name" value="Tetraspanin_animals"/>
</dbReference>
<evidence type="ECO:0000256" key="2">
    <source>
        <dbReference type="ARBA" id="ARBA00006840"/>
    </source>
</evidence>
<evidence type="ECO:0000256" key="5">
    <source>
        <dbReference type="ARBA" id="ARBA00023136"/>
    </source>
</evidence>
<gene>
    <name evidence="7" type="ORF">DCHRY22_LOCUS3641</name>
</gene>
<reference evidence="7" key="1">
    <citation type="submission" date="2021-09" db="EMBL/GenBank/DDBJ databases">
        <authorList>
            <person name="Martin H S."/>
        </authorList>
    </citation>
    <scope>NUCLEOTIDE SEQUENCE</scope>
</reference>
<feature type="transmembrane region" description="Helical" evidence="6">
    <location>
        <begin position="26"/>
        <end position="53"/>
    </location>
</feature>
<protein>
    <recommendedName>
        <fullName evidence="6">Tetraspanin</fullName>
    </recommendedName>
</protein>
<keyword evidence="8" id="KW-1185">Reference proteome</keyword>